<dbReference type="PANTHER" id="PTHR33446:SF2">
    <property type="entry name" value="PROTEIN TONB"/>
    <property type="match status" value="1"/>
</dbReference>
<keyword evidence="1" id="KW-0732">Signal</keyword>
<dbReference type="KEGG" id="fnk:E1750_07655"/>
<dbReference type="GO" id="GO:0098797">
    <property type="term" value="C:plasma membrane protein complex"/>
    <property type="evidence" value="ECO:0007669"/>
    <property type="project" value="TreeGrafter"/>
</dbReference>
<evidence type="ECO:0000256" key="1">
    <source>
        <dbReference type="SAM" id="SignalP"/>
    </source>
</evidence>
<feature type="chain" id="PRO_5020844475" description="TonB C-terminal domain-containing protein" evidence="1">
    <location>
        <begin position="20"/>
        <end position="132"/>
    </location>
</feature>
<dbReference type="GO" id="GO:0031992">
    <property type="term" value="F:energy transducer activity"/>
    <property type="evidence" value="ECO:0007669"/>
    <property type="project" value="TreeGrafter"/>
</dbReference>
<sequence length="132" mass="14779">MQNFLFLAIALFAFQMVSAQESTNVQDETIYYTADLEVRPEFYGGMAIFIKFIGTNYQVPDVKNLNGKVLVTFVVEKDGSLTNFKVRKDLGYGTGDEAIRVLKLSPKWKPGVLNGKNVRCAYSLPINVMGKL</sequence>
<organism evidence="3 4">
    <name type="scientific">Flavobacterium nackdongense</name>
    <dbReference type="NCBI Taxonomy" id="2547394"/>
    <lineage>
        <taxon>Bacteria</taxon>
        <taxon>Pseudomonadati</taxon>
        <taxon>Bacteroidota</taxon>
        <taxon>Flavobacteriia</taxon>
        <taxon>Flavobacteriales</taxon>
        <taxon>Flavobacteriaceae</taxon>
        <taxon>Flavobacterium</taxon>
    </lineage>
</organism>
<accession>A0A4P6YCU0</accession>
<dbReference type="EMBL" id="CP037933">
    <property type="protein sequence ID" value="QBN18684.1"/>
    <property type="molecule type" value="Genomic_DNA"/>
</dbReference>
<protein>
    <recommendedName>
        <fullName evidence="2">TonB C-terminal domain-containing protein</fullName>
    </recommendedName>
</protein>
<gene>
    <name evidence="3" type="ORF">E1750_07655</name>
</gene>
<dbReference type="PANTHER" id="PTHR33446">
    <property type="entry name" value="PROTEIN TONB-RELATED"/>
    <property type="match status" value="1"/>
</dbReference>
<evidence type="ECO:0000313" key="4">
    <source>
        <dbReference type="Proteomes" id="UP000291124"/>
    </source>
</evidence>
<feature type="domain" description="TonB C-terminal" evidence="2">
    <location>
        <begin position="64"/>
        <end position="127"/>
    </location>
</feature>
<feature type="signal peptide" evidence="1">
    <location>
        <begin position="1"/>
        <end position="19"/>
    </location>
</feature>
<proteinExistence type="predicted"/>
<dbReference type="SUPFAM" id="SSF74653">
    <property type="entry name" value="TolA/TonB C-terminal domain"/>
    <property type="match status" value="1"/>
</dbReference>
<dbReference type="OrthoDB" id="1095452at2"/>
<dbReference type="Pfam" id="PF03544">
    <property type="entry name" value="TonB_C"/>
    <property type="match status" value="1"/>
</dbReference>
<name>A0A4P6YCU0_9FLAO</name>
<dbReference type="Gene3D" id="3.30.1150.10">
    <property type="match status" value="1"/>
</dbReference>
<dbReference type="InterPro" id="IPR051045">
    <property type="entry name" value="TonB-dependent_transducer"/>
</dbReference>
<reference evidence="4" key="1">
    <citation type="submission" date="2019-03" db="EMBL/GenBank/DDBJ databases">
        <title>Flavobacterium sp.</title>
        <authorList>
            <person name="Kim H."/>
        </authorList>
    </citation>
    <scope>NUCLEOTIDE SEQUENCE [LARGE SCALE GENOMIC DNA]</scope>
    <source>
        <strain evidence="4">GS13</strain>
    </source>
</reference>
<dbReference type="InterPro" id="IPR037682">
    <property type="entry name" value="TonB_C"/>
</dbReference>
<dbReference type="RefSeq" id="WP_133276206.1">
    <property type="nucleotide sequence ID" value="NZ_CP037933.1"/>
</dbReference>
<keyword evidence="4" id="KW-1185">Reference proteome</keyword>
<dbReference type="Proteomes" id="UP000291124">
    <property type="component" value="Chromosome"/>
</dbReference>
<dbReference type="AlphaFoldDB" id="A0A4P6YCU0"/>
<evidence type="ECO:0000313" key="3">
    <source>
        <dbReference type="EMBL" id="QBN18684.1"/>
    </source>
</evidence>
<dbReference type="GO" id="GO:0055085">
    <property type="term" value="P:transmembrane transport"/>
    <property type="evidence" value="ECO:0007669"/>
    <property type="project" value="InterPro"/>
</dbReference>
<evidence type="ECO:0000259" key="2">
    <source>
        <dbReference type="Pfam" id="PF03544"/>
    </source>
</evidence>